<comment type="caution">
    <text evidence="3">The sequence shown here is derived from an EMBL/GenBank/DDBJ whole genome shotgun (WGS) entry which is preliminary data.</text>
</comment>
<reference evidence="3" key="1">
    <citation type="submission" date="2020-05" db="EMBL/GenBank/DDBJ databases">
        <title>Mycena genomes resolve the evolution of fungal bioluminescence.</title>
        <authorList>
            <person name="Tsai I.J."/>
        </authorList>
    </citation>
    <scope>NUCLEOTIDE SEQUENCE</scope>
    <source>
        <strain evidence="3">160909Yilan</strain>
    </source>
</reference>
<dbReference type="Proteomes" id="UP000623467">
    <property type="component" value="Unassembled WGS sequence"/>
</dbReference>
<organism evidence="3 4">
    <name type="scientific">Mycena sanguinolenta</name>
    <dbReference type="NCBI Taxonomy" id="230812"/>
    <lineage>
        <taxon>Eukaryota</taxon>
        <taxon>Fungi</taxon>
        <taxon>Dikarya</taxon>
        <taxon>Basidiomycota</taxon>
        <taxon>Agaricomycotina</taxon>
        <taxon>Agaricomycetes</taxon>
        <taxon>Agaricomycetidae</taxon>
        <taxon>Agaricales</taxon>
        <taxon>Marasmiineae</taxon>
        <taxon>Mycenaceae</taxon>
        <taxon>Mycena</taxon>
    </lineage>
</organism>
<feature type="region of interest" description="Disordered" evidence="1">
    <location>
        <begin position="415"/>
        <end position="472"/>
    </location>
</feature>
<evidence type="ECO:0000259" key="2">
    <source>
        <dbReference type="Pfam" id="PF13302"/>
    </source>
</evidence>
<protein>
    <recommendedName>
        <fullName evidence="2">N-acetyltransferase domain-containing protein</fullName>
    </recommendedName>
</protein>
<evidence type="ECO:0000313" key="3">
    <source>
        <dbReference type="EMBL" id="KAF7349311.1"/>
    </source>
</evidence>
<evidence type="ECO:0000313" key="4">
    <source>
        <dbReference type="Proteomes" id="UP000623467"/>
    </source>
</evidence>
<dbReference type="SUPFAM" id="SSF55729">
    <property type="entry name" value="Acyl-CoA N-acyltransferases (Nat)"/>
    <property type="match status" value="1"/>
</dbReference>
<dbReference type="InterPro" id="IPR000182">
    <property type="entry name" value="GNAT_dom"/>
</dbReference>
<name>A0A8H6XZM2_9AGAR</name>
<feature type="domain" description="N-acetyltransferase" evidence="2">
    <location>
        <begin position="198"/>
        <end position="243"/>
    </location>
</feature>
<dbReference type="Gene3D" id="3.40.630.30">
    <property type="match status" value="1"/>
</dbReference>
<dbReference type="InterPro" id="IPR016181">
    <property type="entry name" value="Acyl_CoA_acyltransferase"/>
</dbReference>
<feature type="compositionally biased region" description="Low complexity" evidence="1">
    <location>
        <begin position="461"/>
        <end position="472"/>
    </location>
</feature>
<dbReference type="GO" id="GO:0008999">
    <property type="term" value="F:protein-N-terminal-alanine acetyltransferase activity"/>
    <property type="evidence" value="ECO:0007669"/>
    <property type="project" value="TreeGrafter"/>
</dbReference>
<dbReference type="PANTHER" id="PTHR43792">
    <property type="entry name" value="GNAT FAMILY, PUTATIVE (AFU_ORTHOLOGUE AFUA_3G00765)-RELATED-RELATED"/>
    <property type="match status" value="1"/>
</dbReference>
<gene>
    <name evidence="3" type="ORF">MSAN_01720600</name>
</gene>
<dbReference type="CDD" id="cd04301">
    <property type="entry name" value="NAT_SF"/>
    <property type="match status" value="1"/>
</dbReference>
<accession>A0A8H6XZM2</accession>
<dbReference type="InterPro" id="IPR051531">
    <property type="entry name" value="N-acetyltransferase"/>
</dbReference>
<dbReference type="EMBL" id="JACAZH010000016">
    <property type="protein sequence ID" value="KAF7349311.1"/>
    <property type="molecule type" value="Genomic_DNA"/>
</dbReference>
<evidence type="ECO:0000256" key="1">
    <source>
        <dbReference type="SAM" id="MobiDB-lite"/>
    </source>
</evidence>
<proteinExistence type="predicted"/>
<dbReference type="GO" id="GO:0005737">
    <property type="term" value="C:cytoplasm"/>
    <property type="evidence" value="ECO:0007669"/>
    <property type="project" value="TreeGrafter"/>
</dbReference>
<feature type="compositionally biased region" description="Low complexity" evidence="1">
    <location>
        <begin position="441"/>
        <end position="454"/>
    </location>
</feature>
<feature type="region of interest" description="Disordered" evidence="1">
    <location>
        <begin position="68"/>
        <end position="91"/>
    </location>
</feature>
<dbReference type="AlphaFoldDB" id="A0A8H6XZM2"/>
<feature type="compositionally biased region" description="Polar residues" evidence="1">
    <location>
        <begin position="422"/>
        <end position="433"/>
    </location>
</feature>
<sequence>MPLLKGEHICVSDGLKGQDDHFEKLSALFEDLALASVDVASQLDCDLLSFAQTAFLFGVITLEYNPPVPEPETTPQAAPTPLDYYNRPPSSRELDWDSLESSAEDWLDRTYYDFKKGGGPSRLAQVDNVTNNSSADWPPLGNAPQLVQTSRQEGARNPTPFVLRPGNTSQLVQSVRLQATRIPVGIIYLIASPLALAPPNQVGELNLGIILSPQHRGKGYAQEAIRLVVKYAFEQEHCHRIQVSLLSLSSKDRMTSLLTQLHFGHEGIKRRSFFNPLMGEWQDVTTLAILDTDWAMREVRTPAPKSLWDEMFLRHERERSDLLRWDDDQNRLMKRTMSTETLRAVPLALEPDSCDDSDAGSVISRAPSVTASASPDKGKKRMAPIWSDDGASGSDADSEFEDVAFATLARKRFMTGDHSRRSGPSSPTFSDISLVSDAHSAAKSPPSTPSASGSEWDLLESSSSSSSFGDLD</sequence>
<dbReference type="Pfam" id="PF13302">
    <property type="entry name" value="Acetyltransf_3"/>
    <property type="match status" value="1"/>
</dbReference>
<dbReference type="PANTHER" id="PTHR43792:SF9">
    <property type="entry name" value="RIBOSOMAL-PROTEIN-ALANINE ACETYLTRANSFERASE"/>
    <property type="match status" value="1"/>
</dbReference>
<keyword evidence="4" id="KW-1185">Reference proteome</keyword>
<dbReference type="OrthoDB" id="64477at2759"/>
<feature type="region of interest" description="Disordered" evidence="1">
    <location>
        <begin position="351"/>
        <end position="398"/>
    </location>
</feature>